<dbReference type="AlphaFoldDB" id="A0A2N6SWG2"/>
<name>A0A2N6SWG2_9CORY</name>
<dbReference type="InterPro" id="IPR006311">
    <property type="entry name" value="TAT_signal"/>
</dbReference>
<evidence type="ECO:0000313" key="7">
    <source>
        <dbReference type="EMBL" id="PMC61412.1"/>
    </source>
</evidence>
<dbReference type="Gene3D" id="3.90.1720.10">
    <property type="entry name" value="endopeptidase domain like (from Nostoc punctiforme)"/>
    <property type="match status" value="1"/>
</dbReference>
<feature type="domain" description="NlpC/P60" evidence="6">
    <location>
        <begin position="83"/>
        <end position="197"/>
    </location>
</feature>
<dbReference type="GO" id="GO:0006508">
    <property type="term" value="P:proteolysis"/>
    <property type="evidence" value="ECO:0007669"/>
    <property type="project" value="UniProtKB-KW"/>
</dbReference>
<dbReference type="EMBL" id="PNHF01000030">
    <property type="protein sequence ID" value="PMC61412.1"/>
    <property type="molecule type" value="Genomic_DNA"/>
</dbReference>
<comment type="similarity">
    <text evidence="1">Belongs to the peptidase C40 family.</text>
</comment>
<dbReference type="Pfam" id="PF00877">
    <property type="entry name" value="NLPC_P60"/>
    <property type="match status" value="1"/>
</dbReference>
<dbReference type="InterPro" id="IPR000064">
    <property type="entry name" value="NLP_P60_dom"/>
</dbReference>
<keyword evidence="3" id="KW-0378">Hydrolase</keyword>
<dbReference type="Proteomes" id="UP000235363">
    <property type="component" value="Unassembled WGS sequence"/>
</dbReference>
<evidence type="ECO:0000313" key="8">
    <source>
        <dbReference type="Proteomes" id="UP000235363"/>
    </source>
</evidence>
<reference evidence="7 8" key="1">
    <citation type="submission" date="2017-09" db="EMBL/GenBank/DDBJ databases">
        <title>Bacterial strain isolated from the female urinary microbiota.</title>
        <authorList>
            <person name="Thomas-White K."/>
            <person name="Kumar N."/>
            <person name="Forster S."/>
            <person name="Putonti C."/>
            <person name="Lawley T."/>
            <person name="Wolfe A.J."/>
        </authorList>
    </citation>
    <scope>NUCLEOTIDE SEQUENCE [LARGE SCALE GENOMIC DNA]</scope>
    <source>
        <strain evidence="7 8">UMB0908</strain>
    </source>
</reference>
<feature type="chain" id="PRO_5014795343" description="NlpC/P60 domain-containing protein" evidence="5">
    <location>
        <begin position="35"/>
        <end position="197"/>
    </location>
</feature>
<dbReference type="GO" id="GO:0008234">
    <property type="term" value="F:cysteine-type peptidase activity"/>
    <property type="evidence" value="ECO:0007669"/>
    <property type="project" value="UniProtKB-KW"/>
</dbReference>
<organism evidence="7 8">
    <name type="scientific">Corynebacterium xerosis</name>
    <dbReference type="NCBI Taxonomy" id="1725"/>
    <lineage>
        <taxon>Bacteria</taxon>
        <taxon>Bacillati</taxon>
        <taxon>Actinomycetota</taxon>
        <taxon>Actinomycetes</taxon>
        <taxon>Mycobacteriales</taxon>
        <taxon>Corynebacteriaceae</taxon>
        <taxon>Corynebacterium</taxon>
    </lineage>
</organism>
<evidence type="ECO:0000256" key="4">
    <source>
        <dbReference type="ARBA" id="ARBA00022807"/>
    </source>
</evidence>
<dbReference type="InterPro" id="IPR038765">
    <property type="entry name" value="Papain-like_cys_pep_sf"/>
</dbReference>
<protein>
    <recommendedName>
        <fullName evidence="6">NlpC/P60 domain-containing protein</fullName>
    </recommendedName>
</protein>
<evidence type="ECO:0000256" key="1">
    <source>
        <dbReference type="ARBA" id="ARBA00007074"/>
    </source>
</evidence>
<accession>A0A2N6SWG2</accession>
<dbReference type="RefSeq" id="WP_102214377.1">
    <property type="nucleotide sequence ID" value="NZ_PNHF01000030.1"/>
</dbReference>
<feature type="signal peptide" evidence="5">
    <location>
        <begin position="1"/>
        <end position="34"/>
    </location>
</feature>
<evidence type="ECO:0000256" key="2">
    <source>
        <dbReference type="ARBA" id="ARBA00022670"/>
    </source>
</evidence>
<proteinExistence type="inferred from homology"/>
<evidence type="ECO:0000256" key="5">
    <source>
        <dbReference type="SAM" id="SignalP"/>
    </source>
</evidence>
<dbReference type="PANTHER" id="PTHR47359:SF3">
    <property type="entry name" value="NLP_P60 DOMAIN-CONTAINING PROTEIN-RELATED"/>
    <property type="match status" value="1"/>
</dbReference>
<keyword evidence="4" id="KW-0788">Thiol protease</keyword>
<dbReference type="SUPFAM" id="SSF54001">
    <property type="entry name" value="Cysteine proteinases"/>
    <property type="match status" value="1"/>
</dbReference>
<dbReference type="PROSITE" id="PS51935">
    <property type="entry name" value="NLPC_P60"/>
    <property type="match status" value="1"/>
</dbReference>
<gene>
    <name evidence="7" type="ORF">CJ204_11210</name>
</gene>
<keyword evidence="2" id="KW-0645">Protease</keyword>
<sequence>MGKHQRRSNIARNAAAFGATVAGITALAAPTASAASAAPINIPGVGSFDVPDVQNIQNIEGIAGAIPGADAIVNRSAAAAPAVSTGQKIVDAARSQIGTPYVWGGTQPGGFDCSGLTSWSYSQVGKSIPRTSQAQANGGQSVGMGGKQLGDIIVFYPGATHVGIFSGGNNVIHSPQSGQNVHEASIDYMPVHSVVRF</sequence>
<dbReference type="PROSITE" id="PS51318">
    <property type="entry name" value="TAT"/>
    <property type="match status" value="1"/>
</dbReference>
<keyword evidence="5" id="KW-0732">Signal</keyword>
<dbReference type="PANTHER" id="PTHR47359">
    <property type="entry name" value="PEPTIDOGLYCAN DL-ENDOPEPTIDASE CWLO"/>
    <property type="match status" value="1"/>
</dbReference>
<dbReference type="InterPro" id="IPR051794">
    <property type="entry name" value="PG_Endopeptidase_C40"/>
</dbReference>
<comment type="caution">
    <text evidence="7">The sequence shown here is derived from an EMBL/GenBank/DDBJ whole genome shotgun (WGS) entry which is preliminary data.</text>
</comment>
<evidence type="ECO:0000256" key="3">
    <source>
        <dbReference type="ARBA" id="ARBA00022801"/>
    </source>
</evidence>
<evidence type="ECO:0000259" key="6">
    <source>
        <dbReference type="PROSITE" id="PS51935"/>
    </source>
</evidence>
<dbReference type="STRING" id="1725.WU86_01800"/>